<dbReference type="AlphaFoldDB" id="A0A7S4SI34"/>
<feature type="region of interest" description="Disordered" evidence="1">
    <location>
        <begin position="1"/>
        <end position="118"/>
    </location>
</feature>
<feature type="compositionally biased region" description="Basic and acidic residues" evidence="1">
    <location>
        <begin position="109"/>
        <end position="118"/>
    </location>
</feature>
<accession>A0A7S4SI34</accession>
<feature type="region of interest" description="Disordered" evidence="1">
    <location>
        <begin position="445"/>
        <end position="477"/>
    </location>
</feature>
<feature type="compositionally biased region" description="Basic and acidic residues" evidence="1">
    <location>
        <begin position="815"/>
        <end position="830"/>
    </location>
</feature>
<feature type="compositionally biased region" description="Low complexity" evidence="1">
    <location>
        <begin position="448"/>
        <end position="462"/>
    </location>
</feature>
<dbReference type="EMBL" id="HBNS01045991">
    <property type="protein sequence ID" value="CAE4646254.1"/>
    <property type="molecule type" value="Transcribed_RNA"/>
</dbReference>
<feature type="compositionally biased region" description="Basic residues" evidence="1">
    <location>
        <begin position="50"/>
        <end position="60"/>
    </location>
</feature>
<evidence type="ECO:0000256" key="1">
    <source>
        <dbReference type="SAM" id="MobiDB-lite"/>
    </source>
</evidence>
<feature type="region of interest" description="Disordered" evidence="1">
    <location>
        <begin position="551"/>
        <end position="578"/>
    </location>
</feature>
<sequence>MDIIDLTEDDNETTQTMAPTARNRPNRKRTNNDDEETSFLSPKPGTTAVRRSKRQQRLRHVISETQDEKNISIGDDEEVDSFDEETGGIKAEDIATVSSNDDDDGQDEDDHKCKEELRSPSPIISSVSSIATSATTMPPSLTTAGVTTTNATSSSAAKASVTPAKMEAYLRERRRAITTRTFDLSLIPPSEIFPTGRTIKKMPGWTGHWPAIRELMQNTIDHLGLLDPRTGRRHAALHLRVTTENDGNEVVVIHQFCCKDEPICTIRTTRDSLVIEQLYTYPLPSRALDTGVTDETKFNSTSTAGGFGDGFKTAALALHSLGENRFDSMTWTFDARKEKRRIVWFFESDEREAVGRFSKSRVLRVRIENTENNSTASLDDDGNKMGRAYIMTQTVKAKDIGKSFLIEAVPRLQIFWDVDESTIIGTSTSGGDYIAPALLQPPIPGTDASSLTSMMPSPASSSTRRRKKATSPLFPGNDNIRQPEAGIYVRGIWVRKPPIPDTLMCFFGSRLQVSGRDRNDVHEEELVNAAAHVIRKCNNLGRLRGLLEPLRGSCSTNSSMDDDTKERRKKRRTRGNMEQNNWLLKSPRFLNQLWMMEKHRNYVLHDVLQIPQNAIFVSSRTTKSSDPFLRWASDFLQKKGAPLAPIEPGSNRYLFEEVSEAELTDRCVRILNDDLKQNNNKKADDDARNLETLQVAFRKILSFMGTGSGRKVIFSPDVTVAFVHNNRYLFVPEALLTRELLVKVLNVCQCHLDGANGEKYSCLVQALFESLPGGRTRALNVEDVEKVIERARQVKKENANFLAQSRGKNFAGSRRTGESERPKVPEKESANEVMDLTESPTRSSCGGKSGRCDRSRIVTPSVDLEAQIARITRTVGRKRRNTYGVDDDGLDSIIPEANFGSDDAGTDTCLRSSSALQCINVDDSLGGGSLLCDERTISDLRNNAWSSSAKTQLAALRQLLDESIDVVRRCTPSLSPLLSRVRHGYDSNNDTYEAFCDGKRIVVNLYTYMPRLPTTAPCVAAALATAPKTLLHDFIVTVTHEIAHFLQPGAGHGPEWRDSHMAMLVEVMAMLGLKELPTASSSSS</sequence>
<organism evidence="2">
    <name type="scientific">Ditylum brightwellii</name>
    <dbReference type="NCBI Taxonomy" id="49249"/>
    <lineage>
        <taxon>Eukaryota</taxon>
        <taxon>Sar</taxon>
        <taxon>Stramenopiles</taxon>
        <taxon>Ochrophyta</taxon>
        <taxon>Bacillariophyta</taxon>
        <taxon>Mediophyceae</taxon>
        <taxon>Lithodesmiophycidae</taxon>
        <taxon>Lithodesmiales</taxon>
        <taxon>Lithodesmiaceae</taxon>
        <taxon>Ditylum</taxon>
    </lineage>
</organism>
<gene>
    <name evidence="2" type="ORF">DBRI00130_LOCUS35546</name>
</gene>
<feature type="region of interest" description="Disordered" evidence="1">
    <location>
        <begin position="806"/>
        <end position="852"/>
    </location>
</feature>
<feature type="compositionally biased region" description="Acidic residues" evidence="1">
    <location>
        <begin position="1"/>
        <end position="12"/>
    </location>
</feature>
<name>A0A7S4SI34_9STRA</name>
<proteinExistence type="predicted"/>
<protein>
    <submittedName>
        <fullName evidence="2">Uncharacterized protein</fullName>
    </submittedName>
</protein>
<evidence type="ECO:0000313" key="2">
    <source>
        <dbReference type="EMBL" id="CAE4646254.1"/>
    </source>
</evidence>
<feature type="compositionally biased region" description="Acidic residues" evidence="1">
    <location>
        <begin position="74"/>
        <end position="86"/>
    </location>
</feature>
<reference evidence="2" key="1">
    <citation type="submission" date="2021-01" db="EMBL/GenBank/DDBJ databases">
        <authorList>
            <person name="Corre E."/>
            <person name="Pelletier E."/>
            <person name="Niang G."/>
            <person name="Scheremetjew M."/>
            <person name="Finn R."/>
            <person name="Kale V."/>
            <person name="Holt S."/>
            <person name="Cochrane G."/>
            <person name="Meng A."/>
            <person name="Brown T."/>
            <person name="Cohen L."/>
        </authorList>
    </citation>
    <scope>NUCLEOTIDE SEQUENCE</scope>
    <source>
        <strain evidence="2">GSO104</strain>
    </source>
</reference>